<accession>A0A200QTJ0</accession>
<dbReference type="AlphaFoldDB" id="A0A200QTJ0"/>
<dbReference type="GO" id="GO:0005768">
    <property type="term" value="C:endosome"/>
    <property type="evidence" value="ECO:0007669"/>
    <property type="project" value="TreeGrafter"/>
</dbReference>
<dbReference type="InParanoid" id="A0A200QTJ0"/>
<dbReference type="FunCoup" id="A0A200QTJ0">
    <property type="interactions" value="751"/>
</dbReference>
<comment type="caution">
    <text evidence="1">The sequence shown here is derived from an EMBL/GenBank/DDBJ whole genome shotgun (WGS) entry which is preliminary data.</text>
</comment>
<dbReference type="STRING" id="56857.A0A200QTJ0"/>
<evidence type="ECO:0008006" key="3">
    <source>
        <dbReference type="Google" id="ProtNLM"/>
    </source>
</evidence>
<dbReference type="Gene3D" id="2.60.120.10">
    <property type="entry name" value="Jelly Rolls"/>
    <property type="match status" value="1"/>
</dbReference>
<proteinExistence type="predicted"/>
<evidence type="ECO:0000313" key="2">
    <source>
        <dbReference type="Proteomes" id="UP000195402"/>
    </source>
</evidence>
<dbReference type="InterPro" id="IPR014710">
    <property type="entry name" value="RmlC-like_jellyroll"/>
</dbReference>
<name>A0A200QTJ0_MACCD</name>
<dbReference type="EMBL" id="MVGT01001095">
    <property type="protein sequence ID" value="OVA13786.1"/>
    <property type="molecule type" value="Genomic_DNA"/>
</dbReference>
<dbReference type="PANTHER" id="PTHR37742:SF1">
    <property type="entry name" value="OS01G0810200 PROTEIN"/>
    <property type="match status" value="1"/>
</dbReference>
<dbReference type="InterPro" id="IPR011051">
    <property type="entry name" value="RmlC_Cupin_sf"/>
</dbReference>
<organism evidence="1 2">
    <name type="scientific">Macleaya cordata</name>
    <name type="common">Five-seeded plume-poppy</name>
    <name type="synonym">Bocconia cordata</name>
    <dbReference type="NCBI Taxonomy" id="56857"/>
    <lineage>
        <taxon>Eukaryota</taxon>
        <taxon>Viridiplantae</taxon>
        <taxon>Streptophyta</taxon>
        <taxon>Embryophyta</taxon>
        <taxon>Tracheophyta</taxon>
        <taxon>Spermatophyta</taxon>
        <taxon>Magnoliopsida</taxon>
        <taxon>Ranunculales</taxon>
        <taxon>Papaveraceae</taxon>
        <taxon>Papaveroideae</taxon>
        <taxon>Macleaya</taxon>
    </lineage>
</organism>
<dbReference type="OMA" id="HHSCNET"/>
<dbReference type="OrthoDB" id="2017432at2759"/>
<dbReference type="SUPFAM" id="SSF51182">
    <property type="entry name" value="RmlC-like cupins"/>
    <property type="match status" value="1"/>
</dbReference>
<protein>
    <recommendedName>
        <fullName evidence="3">RmlC-like jelly roll fold</fullName>
    </recommendedName>
</protein>
<keyword evidence="2" id="KW-1185">Reference proteome</keyword>
<dbReference type="Proteomes" id="UP000195402">
    <property type="component" value="Unassembled WGS sequence"/>
</dbReference>
<evidence type="ECO:0000313" key="1">
    <source>
        <dbReference type="EMBL" id="OVA13786.1"/>
    </source>
</evidence>
<reference evidence="1 2" key="1">
    <citation type="journal article" date="2017" name="Mol. Plant">
        <title>The Genome of Medicinal Plant Macleaya cordata Provides New Insights into Benzylisoquinoline Alkaloids Metabolism.</title>
        <authorList>
            <person name="Liu X."/>
            <person name="Liu Y."/>
            <person name="Huang P."/>
            <person name="Ma Y."/>
            <person name="Qing Z."/>
            <person name="Tang Q."/>
            <person name="Cao H."/>
            <person name="Cheng P."/>
            <person name="Zheng Y."/>
            <person name="Yuan Z."/>
            <person name="Zhou Y."/>
            <person name="Liu J."/>
            <person name="Tang Z."/>
            <person name="Zhuo Y."/>
            <person name="Zhang Y."/>
            <person name="Yu L."/>
            <person name="Huang J."/>
            <person name="Yang P."/>
            <person name="Peng Q."/>
            <person name="Zhang J."/>
            <person name="Jiang W."/>
            <person name="Zhang Z."/>
            <person name="Lin K."/>
            <person name="Ro D.K."/>
            <person name="Chen X."/>
            <person name="Xiong X."/>
            <person name="Shang Y."/>
            <person name="Huang S."/>
            <person name="Zeng J."/>
        </authorList>
    </citation>
    <scope>NUCLEOTIDE SEQUENCE [LARGE SCALE GENOMIC DNA]</scope>
    <source>
        <strain evidence="2">cv. BLH2017</strain>
        <tissue evidence="1">Root</tissue>
    </source>
</reference>
<dbReference type="GO" id="GO:0005802">
    <property type="term" value="C:trans-Golgi network"/>
    <property type="evidence" value="ECO:0007669"/>
    <property type="project" value="TreeGrafter"/>
</dbReference>
<dbReference type="PANTHER" id="PTHR37742">
    <property type="entry name" value="OS01G0810200 PROTEIN"/>
    <property type="match status" value="1"/>
</dbReference>
<sequence>MMANPRRNSFSNFNSTNNPVFSLENPLQQTQSFSLSSLIVFLKRPHAFPFLLSIFLLLTWVSLRLQHFHHYSSSQQSLQSQETQNWRRDSEDEQANLVRFTSSFPSRISRDKRGWLLNPVTIAQDVGLPGGALTCSSVHVGQIRPGGMRGNHRHYTCNETFIIWGAETKFRLENHMIDKGYAEVTVGAEEVAVATSPSRSAHALVNVDPIRTAFLLGCQDSTVTYNNSTTDFNVWKDLL</sequence>
<gene>
    <name evidence="1" type="ORF">BVC80_1769g41</name>
</gene>